<accession>A0A8B6BIS2</accession>
<sequence>MISIFTFMLFVNIGEIVSSENSTFPPQSVCESNNGTRKDNKFIGCYEAPVYGGASNQALLISNVTREMCTQSCLHNGKTFSGVEGDDICRCSDSIDMFEVYDLVIRTSNYVPKCNDHRTSSLYHSDYILNVTLCGYPGFEIMRSCAGLTETSQCVQFCRNFTAFVMIHDDDMMACACSNEDIDSLTMPATNDFNRDCSQKAIGACFTFHGCYSPFPNHTIGFTSANLTAEYCVEYCLHIGRDFAGIEHGNYCRCDTNFTLFENHGFKHQSTCEGTTSATLHFKGGHIIHNVTACGNNTSLTCDGVDVITNCSDHCQKYSSKDPVPAVIQTTGKDICRCSEDGNIPEEIVPTQDIENCTHLIMEFYQFTRWYLRNTETSAGTTSSNIFTTTEDITESTTTKREGDTTLSSETTQDSHLTTVAQ</sequence>
<feature type="signal peptide" evidence="2">
    <location>
        <begin position="1"/>
        <end position="19"/>
    </location>
</feature>
<dbReference type="EMBL" id="UYJE01000176">
    <property type="protein sequence ID" value="VDH90840.1"/>
    <property type="molecule type" value="Genomic_DNA"/>
</dbReference>
<keyword evidence="5" id="KW-1185">Reference proteome</keyword>
<feature type="chain" id="PRO_5032818350" description="WSC domain-containing protein" evidence="2">
    <location>
        <begin position="20"/>
        <end position="422"/>
    </location>
</feature>
<protein>
    <recommendedName>
        <fullName evidence="3">WSC domain-containing protein</fullName>
    </recommendedName>
</protein>
<dbReference type="AlphaFoldDB" id="A0A8B6BIS2"/>
<evidence type="ECO:0000313" key="4">
    <source>
        <dbReference type="EMBL" id="VDH90840.1"/>
    </source>
</evidence>
<gene>
    <name evidence="4" type="ORF">MGAL_10B056849</name>
</gene>
<evidence type="ECO:0000256" key="1">
    <source>
        <dbReference type="SAM" id="MobiDB-lite"/>
    </source>
</evidence>
<keyword evidence="2" id="KW-0732">Signal</keyword>
<evidence type="ECO:0000259" key="3">
    <source>
        <dbReference type="Pfam" id="PF01822"/>
    </source>
</evidence>
<feature type="domain" description="WSC" evidence="3">
    <location>
        <begin position="208"/>
        <end position="277"/>
    </location>
</feature>
<dbReference type="Proteomes" id="UP000596742">
    <property type="component" value="Unassembled WGS sequence"/>
</dbReference>
<proteinExistence type="predicted"/>
<feature type="compositionally biased region" description="Low complexity" evidence="1">
    <location>
        <begin position="388"/>
        <end position="397"/>
    </location>
</feature>
<evidence type="ECO:0000313" key="5">
    <source>
        <dbReference type="Proteomes" id="UP000596742"/>
    </source>
</evidence>
<comment type="caution">
    <text evidence="4">The sequence shown here is derived from an EMBL/GenBank/DDBJ whole genome shotgun (WGS) entry which is preliminary data.</text>
</comment>
<dbReference type="Pfam" id="PF01822">
    <property type="entry name" value="WSC"/>
    <property type="match status" value="1"/>
</dbReference>
<organism evidence="4 5">
    <name type="scientific">Mytilus galloprovincialis</name>
    <name type="common">Mediterranean mussel</name>
    <dbReference type="NCBI Taxonomy" id="29158"/>
    <lineage>
        <taxon>Eukaryota</taxon>
        <taxon>Metazoa</taxon>
        <taxon>Spiralia</taxon>
        <taxon>Lophotrochozoa</taxon>
        <taxon>Mollusca</taxon>
        <taxon>Bivalvia</taxon>
        <taxon>Autobranchia</taxon>
        <taxon>Pteriomorphia</taxon>
        <taxon>Mytilida</taxon>
        <taxon>Mytiloidea</taxon>
        <taxon>Mytilidae</taxon>
        <taxon>Mytilinae</taxon>
        <taxon>Mytilus</taxon>
    </lineage>
</organism>
<feature type="compositionally biased region" description="Polar residues" evidence="1">
    <location>
        <begin position="405"/>
        <end position="422"/>
    </location>
</feature>
<dbReference type="InterPro" id="IPR002889">
    <property type="entry name" value="WSC_carb-bd"/>
</dbReference>
<dbReference type="OrthoDB" id="6071510at2759"/>
<name>A0A8B6BIS2_MYTGA</name>
<reference evidence="4" key="1">
    <citation type="submission" date="2018-11" db="EMBL/GenBank/DDBJ databases">
        <authorList>
            <person name="Alioto T."/>
            <person name="Alioto T."/>
        </authorList>
    </citation>
    <scope>NUCLEOTIDE SEQUENCE</scope>
</reference>
<feature type="region of interest" description="Disordered" evidence="1">
    <location>
        <begin position="380"/>
        <end position="422"/>
    </location>
</feature>
<evidence type="ECO:0000256" key="2">
    <source>
        <dbReference type="SAM" id="SignalP"/>
    </source>
</evidence>